<proteinExistence type="predicted"/>
<accession>A0A1B9ISP6</accession>
<dbReference type="Proteomes" id="UP000092583">
    <property type="component" value="Unassembled WGS sequence"/>
</dbReference>
<evidence type="ECO:0000313" key="1">
    <source>
        <dbReference type="EMBL" id="OCF58520.1"/>
    </source>
</evidence>
<dbReference type="EMBL" id="KI669462">
    <property type="protein sequence ID" value="OCF58520.1"/>
    <property type="molecule type" value="Genomic_DNA"/>
</dbReference>
<reference evidence="2" key="2">
    <citation type="submission" date="2013-12" db="EMBL/GenBank/DDBJ databases">
        <title>Evolution of pathogenesis and genome organization in the Tremellales.</title>
        <authorList>
            <person name="Cuomo C."/>
            <person name="Litvintseva A."/>
            <person name="Heitman J."/>
            <person name="Chen Y."/>
            <person name="Sun S."/>
            <person name="Springer D."/>
            <person name="Dromer F."/>
            <person name="Young S."/>
            <person name="Zeng Q."/>
            <person name="Chapman S."/>
            <person name="Gujja S."/>
            <person name="Saif S."/>
            <person name="Birren B."/>
        </authorList>
    </citation>
    <scope>NUCLEOTIDE SEQUENCE [LARGE SCALE GENOMIC DNA]</scope>
    <source>
        <strain evidence="2">CBS 10435</strain>
    </source>
</reference>
<gene>
    <name evidence="1" type="ORF">L486_04553</name>
</gene>
<organism evidence="1 2">
    <name type="scientific">Kwoniella mangroviensis CBS 10435</name>
    <dbReference type="NCBI Taxonomy" id="1331196"/>
    <lineage>
        <taxon>Eukaryota</taxon>
        <taxon>Fungi</taxon>
        <taxon>Dikarya</taxon>
        <taxon>Basidiomycota</taxon>
        <taxon>Agaricomycotina</taxon>
        <taxon>Tremellomycetes</taxon>
        <taxon>Tremellales</taxon>
        <taxon>Cryptococcaceae</taxon>
        <taxon>Kwoniella</taxon>
    </lineage>
</organism>
<sequence length="188" mass="21611">MSANQATSAADFQQVITEIIPKIQRSVNAQTDRDTAGPYRRARIELLQQFQSDTVDWTKETFAQRIASQQSSRSPSFITANEREELASTMRNNLTNSGKRGLQLFRGEVDWCSSDIKHTYTQYHPRDFPNEELTGTDTYRTQLPDEALVDWLLSKDADSLNKLAEGWYEGYQRRLGDNRSCLGYTRML</sequence>
<evidence type="ECO:0000313" key="2">
    <source>
        <dbReference type="Proteomes" id="UP000092583"/>
    </source>
</evidence>
<reference evidence="1 2" key="1">
    <citation type="submission" date="2013-07" db="EMBL/GenBank/DDBJ databases">
        <title>The Genome Sequence of Kwoniella mangroviensis CBS10435.</title>
        <authorList>
            <consortium name="The Broad Institute Genome Sequencing Platform"/>
            <person name="Cuomo C."/>
            <person name="Litvintseva A."/>
            <person name="Chen Y."/>
            <person name="Heitman J."/>
            <person name="Sun S."/>
            <person name="Springer D."/>
            <person name="Dromer F."/>
            <person name="Young S.K."/>
            <person name="Zeng Q."/>
            <person name="Gargeya S."/>
            <person name="Fitzgerald M."/>
            <person name="Abouelleil A."/>
            <person name="Alvarado L."/>
            <person name="Berlin A.M."/>
            <person name="Chapman S.B."/>
            <person name="Dewar J."/>
            <person name="Goldberg J."/>
            <person name="Griggs A."/>
            <person name="Gujja S."/>
            <person name="Hansen M."/>
            <person name="Howarth C."/>
            <person name="Imamovic A."/>
            <person name="Larimer J."/>
            <person name="McCowan C."/>
            <person name="Murphy C."/>
            <person name="Pearson M."/>
            <person name="Priest M."/>
            <person name="Roberts A."/>
            <person name="Saif S."/>
            <person name="Shea T."/>
            <person name="Sykes S."/>
            <person name="Wortman J."/>
            <person name="Nusbaum C."/>
            <person name="Birren B."/>
        </authorList>
    </citation>
    <scope>NUCLEOTIDE SEQUENCE [LARGE SCALE GENOMIC DNA]</scope>
    <source>
        <strain evidence="1 2">CBS 10435</strain>
    </source>
</reference>
<protein>
    <submittedName>
        <fullName evidence="1">Uncharacterized protein</fullName>
    </submittedName>
</protein>
<name>A0A1B9ISP6_9TREE</name>
<keyword evidence="2" id="KW-1185">Reference proteome</keyword>
<dbReference type="AlphaFoldDB" id="A0A1B9ISP6"/>